<dbReference type="Gene3D" id="2.170.130.10">
    <property type="entry name" value="TonB-dependent receptor, plug domain"/>
    <property type="match status" value="1"/>
</dbReference>
<comment type="caution">
    <text evidence="1">The sequence shown here is derived from an EMBL/GenBank/DDBJ whole genome shotgun (WGS) entry which is preliminary data.</text>
</comment>
<keyword evidence="2" id="KW-1185">Reference proteome</keyword>
<evidence type="ECO:0000313" key="1">
    <source>
        <dbReference type="EMBL" id="RVU00982.1"/>
    </source>
</evidence>
<dbReference type="Proteomes" id="UP000282759">
    <property type="component" value="Unassembled WGS sequence"/>
</dbReference>
<reference evidence="1 2" key="1">
    <citation type="submission" date="2019-01" db="EMBL/GenBank/DDBJ databases">
        <authorList>
            <person name="Chen W.-M."/>
        </authorList>
    </citation>
    <scope>NUCLEOTIDE SEQUENCE [LARGE SCALE GENOMIC DNA]</scope>
    <source>
        <strain evidence="1 2">YBJ-36</strain>
    </source>
</reference>
<dbReference type="OrthoDB" id="9768177at2"/>
<dbReference type="SUPFAM" id="SSF56935">
    <property type="entry name" value="Porins"/>
    <property type="match status" value="1"/>
</dbReference>
<dbReference type="InterPro" id="IPR023996">
    <property type="entry name" value="TonB-dep_OMP_SusC/RagA"/>
</dbReference>
<dbReference type="InterPro" id="IPR037066">
    <property type="entry name" value="Plug_dom_sf"/>
</dbReference>
<protein>
    <submittedName>
        <fullName evidence="1">SusC/RagA family TonB-linked outer membrane protein</fullName>
    </submittedName>
</protein>
<sequence>MFYCYFKRYTVLITTAFCLLVHKSYSAEISERKPYSTAADTIKGIVFDEFDREIKGVKITNTDNASATAVSGADGKFTIDGVVGNSLLFNHPDYNVVKQKVKGDSLSVRLVKTYLKQPDTIDVLYGKISAGNNLGAIATIYTNQITTVPATIFPYALAGRLPGMYATQTSGYRSVNQTDALTGTFVGSIPTSTGLPEPSDNNEFNLTLRGQNGPVTVIDGVQREFSSLEFENIESISVLKDALSTILLGQRSSKGILLITTKKPVAGPPRISFTAQTAIQQPLKLPTPLPAYQYAYLYNEALQNNGSAPVYTDEDFNAYRNGSDPVGHPDVNWFNTLLRKSSPMRKYNLSVDGGSNKARYVVSLGYLNQQGMFKDYKKENYNTNTEFSRYTINTNVDVDLSNKFNVSLQLFGRIQTGNQPGATTGTILSGLYNTPNNAYPIYNKDGSYGGTNDFKTNLFSQLTQSGYKIDNTRDVMVNLDLTYKFDDFVKGLWAKVKGNLSTGESSVTDRSKASSVYEQIITANGDTIYNRYGNPTDQGNNFALVSSSQFWYAQLSTGIDRSFGLNNVSVMLMADQRRATVNFDLPGTYTNIAGKATYNYNDKYYAEAALNYSGYDRYEPGKRFGLFYAAGLGWKLSEENFIKDNASWINLLKLRATYGQTGNANIGYYTYRTSYESGNEYLFGSDNPPITVGGLREKQTLVTVGATWEKARKLNVGIDLNILNNSLQFSADFYRDRYFDLMQQRGTSSSLIGAVFPSENVGINLYTGAELSVTYQNHHNDFNYFITANGSLEQSKVIFADEIQRVNNFNRRTGQAVGRNFGFIATGIIQTEEEAANSPSIEGYTLKPGDLKLADLDNNGVINDYDQTPIGTGKPRLYYGTTLGFSYKGFDFSVLFQGVGNRVINQYFQLDANRQGFTDLLGRWTPSNAQTATLPRLVIGSNLNNTPSFGVIGRTFYQQSGNYFRIKNVDIGYNFPNKLVSRIGITGLRVFVNGLNLYTFSGNDSIDPELNGAVYPIQRVFNTGVNIKL</sequence>
<accession>A0A437MTK3</accession>
<dbReference type="InterPro" id="IPR008969">
    <property type="entry name" value="CarboxyPept-like_regulatory"/>
</dbReference>
<name>A0A437MTK3_9SPHI</name>
<dbReference type="AlphaFoldDB" id="A0A437MTK3"/>
<organism evidence="1 2">
    <name type="scientific">Mucilaginibacter limnophilus</name>
    <dbReference type="NCBI Taxonomy" id="1932778"/>
    <lineage>
        <taxon>Bacteria</taxon>
        <taxon>Pseudomonadati</taxon>
        <taxon>Bacteroidota</taxon>
        <taxon>Sphingobacteriia</taxon>
        <taxon>Sphingobacteriales</taxon>
        <taxon>Sphingobacteriaceae</taxon>
        <taxon>Mucilaginibacter</taxon>
    </lineage>
</organism>
<dbReference type="SUPFAM" id="SSF49464">
    <property type="entry name" value="Carboxypeptidase regulatory domain-like"/>
    <property type="match status" value="1"/>
</dbReference>
<dbReference type="NCBIfam" id="TIGR04056">
    <property type="entry name" value="OMP_RagA_SusC"/>
    <property type="match status" value="1"/>
</dbReference>
<evidence type="ECO:0000313" key="2">
    <source>
        <dbReference type="Proteomes" id="UP000282759"/>
    </source>
</evidence>
<gene>
    <name evidence="1" type="ORF">EOD41_10150</name>
</gene>
<proteinExistence type="predicted"/>
<dbReference type="EMBL" id="SACK01000003">
    <property type="protein sequence ID" value="RVU00982.1"/>
    <property type="molecule type" value="Genomic_DNA"/>
</dbReference>